<dbReference type="PANTHER" id="PTHR43433">
    <property type="entry name" value="HYDROLASE, ALPHA/BETA FOLD FAMILY PROTEIN"/>
    <property type="match status" value="1"/>
</dbReference>
<keyword evidence="4" id="KW-1185">Reference proteome</keyword>
<dbReference type="EMBL" id="JBIHMK010000138">
    <property type="protein sequence ID" value="MFH0251460.1"/>
    <property type="molecule type" value="Genomic_DNA"/>
</dbReference>
<dbReference type="InterPro" id="IPR029058">
    <property type="entry name" value="AB_hydrolase_fold"/>
</dbReference>
<gene>
    <name evidence="3" type="ORF">ACG5V6_24980</name>
</gene>
<feature type="region of interest" description="Disordered" evidence="1">
    <location>
        <begin position="289"/>
        <end position="310"/>
    </location>
</feature>
<keyword evidence="3" id="KW-0378">Hydrolase</keyword>
<dbReference type="InterPro" id="IPR000073">
    <property type="entry name" value="AB_hydrolase_1"/>
</dbReference>
<accession>A0ABW7I0E1</accession>
<organism evidence="3 4">
    <name type="scientific">Streptomyces chitinivorans</name>
    <dbReference type="NCBI Taxonomy" id="1257027"/>
    <lineage>
        <taxon>Bacteria</taxon>
        <taxon>Bacillati</taxon>
        <taxon>Actinomycetota</taxon>
        <taxon>Actinomycetes</taxon>
        <taxon>Kitasatosporales</taxon>
        <taxon>Streptomycetaceae</taxon>
        <taxon>Streptomyces</taxon>
    </lineage>
</organism>
<dbReference type="Gene3D" id="3.40.50.1820">
    <property type="entry name" value="alpha/beta hydrolase"/>
    <property type="match status" value="1"/>
</dbReference>
<feature type="domain" description="AB hydrolase-1" evidence="2">
    <location>
        <begin position="39"/>
        <end position="279"/>
    </location>
</feature>
<evidence type="ECO:0000313" key="3">
    <source>
        <dbReference type="EMBL" id="MFH0251460.1"/>
    </source>
</evidence>
<proteinExistence type="predicted"/>
<dbReference type="RefSeq" id="WP_345543340.1">
    <property type="nucleotide sequence ID" value="NZ_BAABEN010000016.1"/>
</dbReference>
<name>A0ABW7I0E1_9ACTN</name>
<evidence type="ECO:0000313" key="4">
    <source>
        <dbReference type="Proteomes" id="UP001607069"/>
    </source>
</evidence>
<sequence length="310" mass="32292">MSKPPTLTLPPGARAYRLETARGEFAVHDAGEPRAGTALLVPGFTGSKEDFIALLAPLARAGFRVVAVDGRGQYETEGPRELGAYAQDELALDVLAQAEALGGGAGEAGGVHLLGHSLGGLIARAAVLRDAAPFRSLTIMSSGPAAITRLQQERTRMLIEALAVLDMESVWRAMRDLDPPEAADEATDTAVAEFLHRRWLATVPEQLVATGRQLLTEPDRVGALAAVPLPKHVLSGEVDYAWPVPLMDEMARRLDARRTVVAGAEHSPGAERPGETARALAAFWHDCGSGAGSGDGTGEGAGDGTGTGSA</sequence>
<protein>
    <submittedName>
        <fullName evidence="3">Alpha/beta fold hydrolase</fullName>
    </submittedName>
</protein>
<evidence type="ECO:0000256" key="1">
    <source>
        <dbReference type="SAM" id="MobiDB-lite"/>
    </source>
</evidence>
<dbReference type="GO" id="GO:0016787">
    <property type="term" value="F:hydrolase activity"/>
    <property type="evidence" value="ECO:0007669"/>
    <property type="project" value="UniProtKB-KW"/>
</dbReference>
<reference evidence="3 4" key="1">
    <citation type="submission" date="2024-10" db="EMBL/GenBank/DDBJ databases">
        <authorList>
            <person name="Cho J.-C."/>
        </authorList>
    </citation>
    <scope>NUCLEOTIDE SEQUENCE [LARGE SCALE GENOMIC DNA]</scope>
    <source>
        <strain evidence="3 4">KCTC29696</strain>
    </source>
</reference>
<dbReference type="Proteomes" id="UP001607069">
    <property type="component" value="Unassembled WGS sequence"/>
</dbReference>
<dbReference type="InterPro" id="IPR050471">
    <property type="entry name" value="AB_hydrolase"/>
</dbReference>
<evidence type="ECO:0000259" key="2">
    <source>
        <dbReference type="Pfam" id="PF12697"/>
    </source>
</evidence>
<comment type="caution">
    <text evidence="3">The sequence shown here is derived from an EMBL/GenBank/DDBJ whole genome shotgun (WGS) entry which is preliminary data.</text>
</comment>
<dbReference type="Pfam" id="PF12697">
    <property type="entry name" value="Abhydrolase_6"/>
    <property type="match status" value="1"/>
</dbReference>
<dbReference type="SUPFAM" id="SSF53474">
    <property type="entry name" value="alpha/beta-Hydrolases"/>
    <property type="match status" value="1"/>
</dbReference>
<dbReference type="PANTHER" id="PTHR43433:SF5">
    <property type="entry name" value="AB HYDROLASE-1 DOMAIN-CONTAINING PROTEIN"/>
    <property type="match status" value="1"/>
</dbReference>